<dbReference type="AlphaFoldDB" id="A0A2Z6NZF6"/>
<protein>
    <recommendedName>
        <fullName evidence="4">Beta-glucosidase</fullName>
    </recommendedName>
</protein>
<feature type="chain" id="PRO_5016273880" description="Beta-glucosidase" evidence="1">
    <location>
        <begin position="26"/>
        <end position="69"/>
    </location>
</feature>
<name>A0A2Z6NZF6_TRISU</name>
<evidence type="ECO:0000256" key="1">
    <source>
        <dbReference type="SAM" id="SignalP"/>
    </source>
</evidence>
<evidence type="ECO:0000313" key="2">
    <source>
        <dbReference type="EMBL" id="GAU49484.1"/>
    </source>
</evidence>
<keyword evidence="3" id="KW-1185">Reference proteome</keyword>
<evidence type="ECO:0000313" key="3">
    <source>
        <dbReference type="Proteomes" id="UP000242715"/>
    </source>
</evidence>
<organism evidence="2 3">
    <name type="scientific">Trifolium subterraneum</name>
    <name type="common">Subterranean clover</name>
    <dbReference type="NCBI Taxonomy" id="3900"/>
    <lineage>
        <taxon>Eukaryota</taxon>
        <taxon>Viridiplantae</taxon>
        <taxon>Streptophyta</taxon>
        <taxon>Embryophyta</taxon>
        <taxon>Tracheophyta</taxon>
        <taxon>Spermatophyta</taxon>
        <taxon>Magnoliopsida</taxon>
        <taxon>eudicotyledons</taxon>
        <taxon>Gunneridae</taxon>
        <taxon>Pentapetalae</taxon>
        <taxon>rosids</taxon>
        <taxon>fabids</taxon>
        <taxon>Fabales</taxon>
        <taxon>Fabaceae</taxon>
        <taxon>Papilionoideae</taxon>
        <taxon>50 kb inversion clade</taxon>
        <taxon>NPAAA clade</taxon>
        <taxon>Hologalegina</taxon>
        <taxon>IRL clade</taxon>
        <taxon>Trifolieae</taxon>
        <taxon>Trifolium</taxon>
    </lineage>
</organism>
<feature type="signal peptide" evidence="1">
    <location>
        <begin position="1"/>
        <end position="25"/>
    </location>
</feature>
<keyword evidence="1" id="KW-0732">Signal</keyword>
<accession>A0A2Z6NZF6</accession>
<evidence type="ECO:0008006" key="4">
    <source>
        <dbReference type="Google" id="ProtNLM"/>
    </source>
</evidence>
<sequence length="69" mass="7743">MTFNYVLLSFISLVVVLSNSNIVNCIENVEVEPIIDIASFNRNSFPQGFIFGAGSSSYQKRSWMEGMET</sequence>
<dbReference type="OrthoDB" id="1435775at2759"/>
<dbReference type="EMBL" id="DF974574">
    <property type="protein sequence ID" value="GAU49484.1"/>
    <property type="molecule type" value="Genomic_DNA"/>
</dbReference>
<proteinExistence type="predicted"/>
<dbReference type="Proteomes" id="UP000242715">
    <property type="component" value="Unassembled WGS sequence"/>
</dbReference>
<gene>
    <name evidence="2" type="ORF">TSUD_88510</name>
</gene>
<reference evidence="3" key="1">
    <citation type="journal article" date="2017" name="Front. Plant Sci.">
        <title>Climate Clever Clovers: New Paradigm to Reduce the Environmental Footprint of Ruminants by Breeding Low Methanogenic Forages Utilizing Haplotype Variation.</title>
        <authorList>
            <person name="Kaur P."/>
            <person name="Appels R."/>
            <person name="Bayer P.E."/>
            <person name="Keeble-Gagnere G."/>
            <person name="Wang J."/>
            <person name="Hirakawa H."/>
            <person name="Shirasawa K."/>
            <person name="Vercoe P."/>
            <person name="Stefanova K."/>
            <person name="Durmic Z."/>
            <person name="Nichols P."/>
            <person name="Revell C."/>
            <person name="Isobe S.N."/>
            <person name="Edwards D."/>
            <person name="Erskine W."/>
        </authorList>
    </citation>
    <scope>NUCLEOTIDE SEQUENCE [LARGE SCALE GENOMIC DNA]</scope>
    <source>
        <strain evidence="3">cv. Daliak</strain>
    </source>
</reference>